<keyword evidence="7 10" id="KW-0067">ATP-binding</keyword>
<organism evidence="11 12">
    <name type="scientific">Microbacterium rhizomatis</name>
    <dbReference type="NCBI Taxonomy" id="1631477"/>
    <lineage>
        <taxon>Bacteria</taxon>
        <taxon>Bacillati</taxon>
        <taxon>Actinomycetota</taxon>
        <taxon>Actinomycetes</taxon>
        <taxon>Micrococcales</taxon>
        <taxon>Microbacteriaceae</taxon>
        <taxon>Microbacterium</taxon>
    </lineage>
</organism>
<dbReference type="InterPro" id="IPR027417">
    <property type="entry name" value="P-loop_NTPase"/>
</dbReference>
<dbReference type="GO" id="GO:0019521">
    <property type="term" value="P:D-gluconate metabolic process"/>
    <property type="evidence" value="ECO:0007669"/>
    <property type="project" value="UniProtKB-KW"/>
</dbReference>
<gene>
    <name evidence="11" type="ORF">F6B43_17980</name>
</gene>
<keyword evidence="5 10" id="KW-0547">Nucleotide-binding</keyword>
<dbReference type="EMBL" id="VYSA01000005">
    <property type="protein sequence ID" value="KAA9105696.1"/>
    <property type="molecule type" value="Genomic_DNA"/>
</dbReference>
<dbReference type="Gene3D" id="3.40.50.300">
    <property type="entry name" value="P-loop containing nucleotide triphosphate hydrolases"/>
    <property type="match status" value="1"/>
</dbReference>
<evidence type="ECO:0000256" key="9">
    <source>
        <dbReference type="ARBA" id="ARBA00048090"/>
    </source>
</evidence>
<comment type="caution">
    <text evidence="11">The sequence shown here is derived from an EMBL/GenBank/DDBJ whole genome shotgun (WGS) entry which is preliminary data.</text>
</comment>
<dbReference type="CDD" id="cd02021">
    <property type="entry name" value="GntK"/>
    <property type="match status" value="1"/>
</dbReference>
<keyword evidence="12" id="KW-1185">Reference proteome</keyword>
<dbReference type="AlphaFoldDB" id="A0A5J5IX93"/>
<comment type="pathway">
    <text evidence="1">Carbohydrate acid metabolism.</text>
</comment>
<dbReference type="Proteomes" id="UP000325827">
    <property type="component" value="Unassembled WGS sequence"/>
</dbReference>
<comment type="similarity">
    <text evidence="2 10">Belongs to the gluconokinase GntK/GntV family.</text>
</comment>
<evidence type="ECO:0000256" key="1">
    <source>
        <dbReference type="ARBA" id="ARBA00004761"/>
    </source>
</evidence>
<dbReference type="FunFam" id="3.40.50.300:FF:000522">
    <property type="entry name" value="Gluconokinase"/>
    <property type="match status" value="1"/>
</dbReference>
<keyword evidence="8" id="KW-0311">Gluconate utilization</keyword>
<dbReference type="GO" id="GO:0005737">
    <property type="term" value="C:cytoplasm"/>
    <property type="evidence" value="ECO:0007669"/>
    <property type="project" value="TreeGrafter"/>
</dbReference>
<dbReference type="SUPFAM" id="SSF52540">
    <property type="entry name" value="P-loop containing nucleoside triphosphate hydrolases"/>
    <property type="match status" value="1"/>
</dbReference>
<keyword evidence="6 10" id="KW-0418">Kinase</keyword>
<dbReference type="InterPro" id="IPR031322">
    <property type="entry name" value="Shikimate/glucono_kinase"/>
</dbReference>
<evidence type="ECO:0000313" key="12">
    <source>
        <dbReference type="Proteomes" id="UP000325827"/>
    </source>
</evidence>
<sequence>MGVSAVGKSTVATCIAAASGFSFVDADELHPAANIAKMAAGVPLEDGDRWPWLDRVGATLAAAPPPGIVIACSALTRAYRDRIRVAAPDAFFVFLDGAPDVLHARAAARTGHFMPAALLDSQLALLEPLQADERGVRIDVVAPIDQVCAGAVAAVCADGRS</sequence>
<evidence type="ECO:0000256" key="5">
    <source>
        <dbReference type="ARBA" id="ARBA00022741"/>
    </source>
</evidence>
<protein>
    <recommendedName>
        <fullName evidence="3 10">Gluconokinase</fullName>
        <ecNumber evidence="3 10">2.7.1.12</ecNumber>
    </recommendedName>
</protein>
<dbReference type="OrthoDB" id="9795716at2"/>
<evidence type="ECO:0000256" key="4">
    <source>
        <dbReference type="ARBA" id="ARBA00022679"/>
    </source>
</evidence>
<evidence type="ECO:0000256" key="10">
    <source>
        <dbReference type="RuleBase" id="RU363066"/>
    </source>
</evidence>
<evidence type="ECO:0000256" key="7">
    <source>
        <dbReference type="ARBA" id="ARBA00022840"/>
    </source>
</evidence>
<name>A0A5J5IX93_9MICO</name>
<dbReference type="PANTHER" id="PTHR43442:SF3">
    <property type="entry name" value="GLUCONOKINASE-RELATED"/>
    <property type="match status" value="1"/>
</dbReference>
<dbReference type="GO" id="GO:0005524">
    <property type="term" value="F:ATP binding"/>
    <property type="evidence" value="ECO:0007669"/>
    <property type="project" value="UniProtKB-KW"/>
</dbReference>
<dbReference type="EC" id="2.7.1.12" evidence="3 10"/>
<dbReference type="InterPro" id="IPR006001">
    <property type="entry name" value="Therm_gnt_kin"/>
</dbReference>
<dbReference type="NCBIfam" id="TIGR01313">
    <property type="entry name" value="therm_gnt_kin"/>
    <property type="match status" value="1"/>
</dbReference>
<evidence type="ECO:0000256" key="8">
    <source>
        <dbReference type="ARBA" id="ARBA00023064"/>
    </source>
</evidence>
<accession>A0A5J5IX93</accession>
<proteinExistence type="inferred from homology"/>
<dbReference type="PANTHER" id="PTHR43442">
    <property type="entry name" value="GLUCONOKINASE-RELATED"/>
    <property type="match status" value="1"/>
</dbReference>
<evidence type="ECO:0000256" key="6">
    <source>
        <dbReference type="ARBA" id="ARBA00022777"/>
    </source>
</evidence>
<dbReference type="GO" id="GO:0046316">
    <property type="term" value="F:gluconokinase activity"/>
    <property type="evidence" value="ECO:0007669"/>
    <property type="project" value="UniProtKB-EC"/>
</dbReference>
<keyword evidence="4 10" id="KW-0808">Transferase</keyword>
<evidence type="ECO:0000313" key="11">
    <source>
        <dbReference type="EMBL" id="KAA9105696.1"/>
    </source>
</evidence>
<evidence type="ECO:0000256" key="2">
    <source>
        <dbReference type="ARBA" id="ARBA00008420"/>
    </source>
</evidence>
<comment type="catalytic activity">
    <reaction evidence="9 10">
        <text>D-gluconate + ATP = 6-phospho-D-gluconate + ADP + H(+)</text>
        <dbReference type="Rhea" id="RHEA:19433"/>
        <dbReference type="ChEBI" id="CHEBI:15378"/>
        <dbReference type="ChEBI" id="CHEBI:18391"/>
        <dbReference type="ChEBI" id="CHEBI:30616"/>
        <dbReference type="ChEBI" id="CHEBI:58759"/>
        <dbReference type="ChEBI" id="CHEBI:456216"/>
        <dbReference type="EC" id="2.7.1.12"/>
    </reaction>
</comment>
<evidence type="ECO:0000256" key="3">
    <source>
        <dbReference type="ARBA" id="ARBA00012054"/>
    </source>
</evidence>
<reference evidence="12" key="1">
    <citation type="submission" date="2019-09" db="EMBL/GenBank/DDBJ databases">
        <title>Mumia zhuanghuii sp. nov. isolated from the intestinal contents of plateau pika (Ochotona curzoniae) in the Qinghai-Tibet plateau of China.</title>
        <authorList>
            <person name="Tian Z."/>
        </authorList>
    </citation>
    <scope>NUCLEOTIDE SEQUENCE [LARGE SCALE GENOMIC DNA]</scope>
    <source>
        <strain evidence="12">JCM 30598</strain>
    </source>
</reference>
<dbReference type="Pfam" id="PF01202">
    <property type="entry name" value="SKI"/>
    <property type="match status" value="1"/>
</dbReference>